<dbReference type="Proteomes" id="UP000234366">
    <property type="component" value="Chromosome"/>
</dbReference>
<accession>A0AAI8HQ31</accession>
<evidence type="ECO:0000256" key="1">
    <source>
        <dbReference type="SAM" id="MobiDB-lite"/>
    </source>
</evidence>
<feature type="region of interest" description="Disordered" evidence="1">
    <location>
        <begin position="198"/>
        <end position="227"/>
    </location>
</feature>
<reference evidence="3 4" key="1">
    <citation type="submission" date="2017-11" db="EMBL/GenBank/DDBJ databases">
        <title>Genome sequence and genome mining of multiple bioactive secondary metabolites from a deep sea-derived Bacillus siamensis SCSIO 05746.</title>
        <authorList>
            <person name="Pan H.-Q."/>
            <person name="Ju J.-H."/>
        </authorList>
    </citation>
    <scope>NUCLEOTIDE SEQUENCE [LARGE SCALE GENOMIC DNA]</scope>
    <source>
        <strain evidence="3 4">SCSIO 05746</strain>
    </source>
</reference>
<keyword evidence="4" id="KW-1185">Reference proteome</keyword>
<evidence type="ECO:0000313" key="3">
    <source>
        <dbReference type="EMBL" id="AUJ78108.1"/>
    </source>
</evidence>
<dbReference type="AlphaFoldDB" id="A0AAI8HQ31"/>
<proteinExistence type="predicted"/>
<protein>
    <submittedName>
        <fullName evidence="3">Uncharacterized protein</fullName>
    </submittedName>
</protein>
<organism evidence="3 4">
    <name type="scientific">Bacillus siamensis</name>
    <dbReference type="NCBI Taxonomy" id="659243"/>
    <lineage>
        <taxon>Bacteria</taxon>
        <taxon>Bacillati</taxon>
        <taxon>Bacillota</taxon>
        <taxon>Bacilli</taxon>
        <taxon>Bacillales</taxon>
        <taxon>Bacillaceae</taxon>
        <taxon>Bacillus</taxon>
        <taxon>Bacillus amyloliquefaciens group</taxon>
    </lineage>
</organism>
<keyword evidence="2" id="KW-0472">Membrane</keyword>
<keyword evidence="2" id="KW-0812">Transmembrane</keyword>
<feature type="transmembrane region" description="Helical" evidence="2">
    <location>
        <begin position="148"/>
        <end position="169"/>
    </location>
</feature>
<evidence type="ECO:0000313" key="4">
    <source>
        <dbReference type="Proteomes" id="UP000234366"/>
    </source>
</evidence>
<dbReference type="KEGG" id="bsia:CWD84_15330"/>
<dbReference type="EMBL" id="CP025001">
    <property type="protein sequence ID" value="AUJ78108.1"/>
    <property type="molecule type" value="Genomic_DNA"/>
</dbReference>
<gene>
    <name evidence="3" type="ORF">CWD84_15330</name>
</gene>
<feature type="transmembrane region" description="Helical" evidence="2">
    <location>
        <begin position="93"/>
        <end position="116"/>
    </location>
</feature>
<feature type="compositionally biased region" description="Basic and acidic residues" evidence="1">
    <location>
        <begin position="198"/>
        <end position="217"/>
    </location>
</feature>
<feature type="compositionally biased region" description="Basic residues" evidence="1">
    <location>
        <begin position="218"/>
        <end position="227"/>
    </location>
</feature>
<evidence type="ECO:0000256" key="2">
    <source>
        <dbReference type="SAM" id="Phobius"/>
    </source>
</evidence>
<dbReference type="RefSeq" id="WP_060963050.1">
    <property type="nucleotide sequence ID" value="NZ_CP025001.1"/>
</dbReference>
<sequence length="227" mass="26431">MKGFFVGFWRRVYKRKKNEVEKIPFDEITEVTKYLEYFGTPYKKGSTIKHEEDFKKKLKQEKLKENQLNKLIKKLDGSLEVSNDTSNLTPIPFAINTAVMTSTVSIITSLIAFYAATANSFSKIALDIDEKKTIKPSELLQMIIDGGLHLSSVAVFCAIILYFIIMGIWHRITKKRTEFSSKLRCYKMLLEEIIEEKSETEEKKNGQTEDIKQEKQTKKNRKKRNKK</sequence>
<name>A0AAI8HQ31_9BACI</name>
<keyword evidence="2" id="KW-1133">Transmembrane helix</keyword>